<name>A0A7C8MUU9_9PEZI</name>
<dbReference type="Proteomes" id="UP000481858">
    <property type="component" value="Unassembled WGS sequence"/>
</dbReference>
<dbReference type="OrthoDB" id="2151982at2759"/>
<proteinExistence type="predicted"/>
<accession>A0A7C8MUU9</accession>
<evidence type="ECO:0000313" key="1">
    <source>
        <dbReference type="EMBL" id="KAF2972070.1"/>
    </source>
</evidence>
<comment type="caution">
    <text evidence="1">The sequence shown here is derived from an EMBL/GenBank/DDBJ whole genome shotgun (WGS) entry which is preliminary data.</text>
</comment>
<evidence type="ECO:0000313" key="2">
    <source>
        <dbReference type="Proteomes" id="UP000481858"/>
    </source>
</evidence>
<organism evidence="1 2">
    <name type="scientific">Xylaria multiplex</name>
    <dbReference type="NCBI Taxonomy" id="323545"/>
    <lineage>
        <taxon>Eukaryota</taxon>
        <taxon>Fungi</taxon>
        <taxon>Dikarya</taxon>
        <taxon>Ascomycota</taxon>
        <taxon>Pezizomycotina</taxon>
        <taxon>Sordariomycetes</taxon>
        <taxon>Xylariomycetidae</taxon>
        <taxon>Xylariales</taxon>
        <taxon>Xylariaceae</taxon>
        <taxon>Xylaria</taxon>
    </lineage>
</organism>
<dbReference type="EMBL" id="WUBL01000009">
    <property type="protein sequence ID" value="KAF2972070.1"/>
    <property type="molecule type" value="Genomic_DNA"/>
</dbReference>
<protein>
    <submittedName>
        <fullName evidence="1">Uncharacterized protein</fullName>
    </submittedName>
</protein>
<keyword evidence="2" id="KW-1185">Reference proteome</keyword>
<sequence>MTGLPSLTDEPTRHPGCCVSLSVPLLDTIKTLLQSIPIIAQSVNTTTNEESLQGCNSAPPQSALILSIGSGTGLLEELLHDYLNHGSHNSLSAPNHPNFIGNWRVEGVEVNQAVNVHLPEDRISRVAGTWAVHESRARDATALMFVYPRDGALVRRYIDEFMGLTLNRARIGENEQGGREKDEFMNENTYESEGKHANEVIRRGENRGQDNLETCGTSRGDVQLVLWLGPKCDWGDTDVGSLGGSHEFEVLDLQSGVGLAEYEILAAVRRKTTTPNSMQR</sequence>
<dbReference type="AlphaFoldDB" id="A0A7C8MUU9"/>
<dbReference type="InParanoid" id="A0A7C8MUU9"/>
<reference evidence="1 2" key="1">
    <citation type="submission" date="2019-12" db="EMBL/GenBank/DDBJ databases">
        <title>Draft genome sequence of the ascomycete Xylaria multiplex DSM 110363.</title>
        <authorList>
            <person name="Buettner E."/>
            <person name="Kellner H."/>
        </authorList>
    </citation>
    <scope>NUCLEOTIDE SEQUENCE [LARGE SCALE GENOMIC DNA]</scope>
    <source>
        <strain evidence="1 2">DSM 110363</strain>
    </source>
</reference>
<gene>
    <name evidence="1" type="ORF">GQX73_g1615</name>
</gene>